<dbReference type="Gene3D" id="3.40.1080.20">
    <property type="entry name" value="Acetyl-CoA hydrolase/transferase C-terminal domain"/>
    <property type="match status" value="1"/>
</dbReference>
<dbReference type="InterPro" id="IPR046433">
    <property type="entry name" value="ActCoA_hydro"/>
</dbReference>
<evidence type="ECO:0000313" key="2">
    <source>
        <dbReference type="EMBL" id="MCQ4166400.1"/>
    </source>
</evidence>
<dbReference type="Proteomes" id="UP001165498">
    <property type="component" value="Unassembled WGS sequence"/>
</dbReference>
<name>A0ABT1QVU6_9GAMM</name>
<reference evidence="2" key="1">
    <citation type="submission" date="2022-07" db="EMBL/GenBank/DDBJ databases">
        <title>Tahibacter sp., a new gammaproteobacterium isolated from the silt sample collected at pig farm.</title>
        <authorList>
            <person name="Chen H."/>
        </authorList>
    </citation>
    <scope>NUCLEOTIDE SEQUENCE</scope>
    <source>
        <strain evidence="2">P2K</strain>
    </source>
</reference>
<keyword evidence="3" id="KW-1185">Reference proteome</keyword>
<dbReference type="Pfam" id="PF13336">
    <property type="entry name" value="AcetylCoA_hyd_C"/>
    <property type="match status" value="1"/>
</dbReference>
<evidence type="ECO:0000313" key="3">
    <source>
        <dbReference type="Proteomes" id="UP001165498"/>
    </source>
</evidence>
<dbReference type="EMBL" id="JANFQO010000016">
    <property type="protein sequence ID" value="MCQ4166400.1"/>
    <property type="molecule type" value="Genomic_DNA"/>
</dbReference>
<accession>A0ABT1QVU6</accession>
<comment type="caution">
    <text evidence="2">The sequence shown here is derived from an EMBL/GenBank/DDBJ whole genome shotgun (WGS) entry which is preliminary data.</text>
</comment>
<organism evidence="2 3">
    <name type="scientific">Tahibacter harae</name>
    <dbReference type="NCBI Taxonomy" id="2963937"/>
    <lineage>
        <taxon>Bacteria</taxon>
        <taxon>Pseudomonadati</taxon>
        <taxon>Pseudomonadota</taxon>
        <taxon>Gammaproteobacteria</taxon>
        <taxon>Lysobacterales</taxon>
        <taxon>Rhodanobacteraceae</taxon>
        <taxon>Tahibacter</taxon>
    </lineage>
</organism>
<feature type="domain" description="Acetyl-CoA hydrolase/transferase C-terminal" evidence="1">
    <location>
        <begin position="19"/>
        <end position="183"/>
    </location>
</feature>
<sequence length="304" mass="33561">MSGRSLRDGRYLRGAFFLGSAEFYRWLGGLAGPDFDGLSMTRVSDINQLYGGREILDALQRRHGRFFNTCMMATLLGAAVSDALEDGRVVSGVGGQYNFVAMAHALRDGRSMLLLRASRGSGDKARSSILWNYGHTTIPRHLRDVFVTEYGVADLRGKSDEDCVRAMLAISDARFVDALAEQARQAGKLAPDFVIPAAWRRNTPEQLAQALAPLRRRGLFDAFPFGSDFTPAELQLAGALNWLKQRGSTRRGKLSLLWRALRSGSPQPQERELLQRLGLAAPASAGERWLQRLVLAGLRREKAA</sequence>
<evidence type="ECO:0000259" key="1">
    <source>
        <dbReference type="Pfam" id="PF13336"/>
    </source>
</evidence>
<dbReference type="InterPro" id="IPR038460">
    <property type="entry name" value="AcetylCoA_hyd_C_sf"/>
</dbReference>
<dbReference type="PANTHER" id="PTHR21432">
    <property type="entry name" value="ACETYL-COA HYDROLASE-RELATED"/>
    <property type="match status" value="1"/>
</dbReference>
<dbReference type="SUPFAM" id="SSF100950">
    <property type="entry name" value="NagB/RpiA/CoA transferase-like"/>
    <property type="match status" value="1"/>
</dbReference>
<proteinExistence type="predicted"/>
<dbReference type="PANTHER" id="PTHR21432:SF20">
    <property type="entry name" value="ACETYL-COA HYDROLASE"/>
    <property type="match status" value="1"/>
</dbReference>
<dbReference type="InterPro" id="IPR037171">
    <property type="entry name" value="NagB/RpiA_transferase-like"/>
</dbReference>
<dbReference type="InterPro" id="IPR026888">
    <property type="entry name" value="AcetylCoA_hyd_C"/>
</dbReference>
<protein>
    <recommendedName>
        <fullName evidence="1">Acetyl-CoA hydrolase/transferase C-terminal domain-containing protein</fullName>
    </recommendedName>
</protein>
<gene>
    <name evidence="2" type="ORF">NM961_16900</name>
</gene>